<feature type="transmembrane region" description="Helical" evidence="1">
    <location>
        <begin position="6"/>
        <end position="26"/>
    </location>
</feature>
<accession>A0AAQ4EHX8</accession>
<proteinExistence type="predicted"/>
<keyword evidence="1" id="KW-1133">Transmembrane helix</keyword>
<protein>
    <submittedName>
        <fullName evidence="2">Uncharacterized protein</fullName>
    </submittedName>
</protein>
<keyword evidence="1" id="KW-0472">Membrane</keyword>
<keyword evidence="1" id="KW-0812">Transmembrane</keyword>
<comment type="caution">
    <text evidence="2">The sequence shown here is derived from an EMBL/GenBank/DDBJ whole genome shotgun (WGS) entry which is preliminary data.</text>
</comment>
<evidence type="ECO:0000313" key="2">
    <source>
        <dbReference type="EMBL" id="KAK8774314.1"/>
    </source>
</evidence>
<organism evidence="2 3">
    <name type="scientific">Amblyomma americanum</name>
    <name type="common">Lone star tick</name>
    <dbReference type="NCBI Taxonomy" id="6943"/>
    <lineage>
        <taxon>Eukaryota</taxon>
        <taxon>Metazoa</taxon>
        <taxon>Ecdysozoa</taxon>
        <taxon>Arthropoda</taxon>
        <taxon>Chelicerata</taxon>
        <taxon>Arachnida</taxon>
        <taxon>Acari</taxon>
        <taxon>Parasitiformes</taxon>
        <taxon>Ixodida</taxon>
        <taxon>Ixodoidea</taxon>
        <taxon>Ixodidae</taxon>
        <taxon>Amblyomminae</taxon>
        <taxon>Amblyomma</taxon>
    </lineage>
</organism>
<feature type="transmembrane region" description="Helical" evidence="1">
    <location>
        <begin position="38"/>
        <end position="61"/>
    </location>
</feature>
<keyword evidence="3" id="KW-1185">Reference proteome</keyword>
<evidence type="ECO:0000313" key="3">
    <source>
        <dbReference type="Proteomes" id="UP001321473"/>
    </source>
</evidence>
<name>A0AAQ4EHX8_AMBAM</name>
<gene>
    <name evidence="2" type="ORF">V5799_011153</name>
</gene>
<evidence type="ECO:0000256" key="1">
    <source>
        <dbReference type="SAM" id="Phobius"/>
    </source>
</evidence>
<reference evidence="2 3" key="1">
    <citation type="journal article" date="2023" name="Arcadia Sci">
        <title>De novo assembly of a long-read Amblyomma americanum tick genome.</title>
        <authorList>
            <person name="Chou S."/>
            <person name="Poskanzer K.E."/>
            <person name="Rollins M."/>
            <person name="Thuy-Boun P.S."/>
        </authorList>
    </citation>
    <scope>NUCLEOTIDE SEQUENCE [LARGE SCALE GENOMIC DNA]</scope>
    <source>
        <strain evidence="2">F_SG_1</strain>
        <tissue evidence="2">Salivary glands</tissue>
    </source>
</reference>
<dbReference type="EMBL" id="JARKHS020015565">
    <property type="protein sequence ID" value="KAK8774314.1"/>
    <property type="molecule type" value="Genomic_DNA"/>
</dbReference>
<dbReference type="Proteomes" id="UP001321473">
    <property type="component" value="Unassembled WGS sequence"/>
</dbReference>
<dbReference type="AlphaFoldDB" id="A0AAQ4EHX8"/>
<sequence length="96" mass="10654">MIGSLAATFIFIFPGLCLLFVSVKLDNSYYFAKTKWKLATAVLCVALGTFVFGQVLTMSIMDVVLGHGRAADVQLCTVPKTERLFSYFTRSTLSDW</sequence>